<gene>
    <name evidence="1" type="ORF">MTR67_025135</name>
</gene>
<accession>A0AAF0TYP8</accession>
<proteinExistence type="predicted"/>
<sequence>MVFGGGELYVWGTNENGCLGIGSTDVAHLPERVEGPFLRHSVSEKNFQDILVFCMFQEDITTNINSIACKQRYPVVGSIQQQFLVQKS</sequence>
<reference evidence="1" key="1">
    <citation type="submission" date="2023-08" db="EMBL/GenBank/DDBJ databases">
        <title>A de novo genome assembly of Solanum verrucosum Schlechtendal, a Mexican diploid species geographically isolated from the other diploid A-genome species in potato relatives.</title>
        <authorList>
            <person name="Hosaka K."/>
        </authorList>
    </citation>
    <scope>NUCLEOTIDE SEQUENCE</scope>
    <source>
        <tissue evidence="1">Young leaves</tissue>
    </source>
</reference>
<dbReference type="AlphaFoldDB" id="A0AAF0TYP8"/>
<organism evidence="1 2">
    <name type="scientific">Solanum verrucosum</name>
    <dbReference type="NCBI Taxonomy" id="315347"/>
    <lineage>
        <taxon>Eukaryota</taxon>
        <taxon>Viridiplantae</taxon>
        <taxon>Streptophyta</taxon>
        <taxon>Embryophyta</taxon>
        <taxon>Tracheophyta</taxon>
        <taxon>Spermatophyta</taxon>
        <taxon>Magnoliopsida</taxon>
        <taxon>eudicotyledons</taxon>
        <taxon>Gunneridae</taxon>
        <taxon>Pentapetalae</taxon>
        <taxon>asterids</taxon>
        <taxon>lamiids</taxon>
        <taxon>Solanales</taxon>
        <taxon>Solanaceae</taxon>
        <taxon>Solanoideae</taxon>
        <taxon>Solaneae</taxon>
        <taxon>Solanum</taxon>
    </lineage>
</organism>
<dbReference type="InterPro" id="IPR009091">
    <property type="entry name" value="RCC1/BLIP-II"/>
</dbReference>
<protein>
    <submittedName>
        <fullName evidence="1">Uncharacterized protein</fullName>
    </submittedName>
</protein>
<name>A0AAF0TYP8_SOLVR</name>
<dbReference type="InterPro" id="IPR000408">
    <property type="entry name" value="Reg_chr_condens"/>
</dbReference>
<dbReference type="Proteomes" id="UP001234989">
    <property type="component" value="Chromosome 5"/>
</dbReference>
<evidence type="ECO:0000313" key="2">
    <source>
        <dbReference type="Proteomes" id="UP001234989"/>
    </source>
</evidence>
<dbReference type="Pfam" id="PF00415">
    <property type="entry name" value="RCC1"/>
    <property type="match status" value="1"/>
</dbReference>
<dbReference type="Gene3D" id="2.130.10.30">
    <property type="entry name" value="Regulator of chromosome condensation 1/beta-lactamase-inhibitor protein II"/>
    <property type="match status" value="1"/>
</dbReference>
<dbReference type="SUPFAM" id="SSF50985">
    <property type="entry name" value="RCC1/BLIP-II"/>
    <property type="match status" value="1"/>
</dbReference>
<dbReference type="EMBL" id="CP133616">
    <property type="protein sequence ID" value="WMV31750.1"/>
    <property type="molecule type" value="Genomic_DNA"/>
</dbReference>
<keyword evidence="2" id="KW-1185">Reference proteome</keyword>
<evidence type="ECO:0000313" key="1">
    <source>
        <dbReference type="EMBL" id="WMV31750.1"/>
    </source>
</evidence>